<keyword evidence="4" id="KW-1185">Reference proteome</keyword>
<organism evidence="3 4">
    <name type="scientific">Actinomadura vinacea</name>
    <dbReference type="NCBI Taxonomy" id="115336"/>
    <lineage>
        <taxon>Bacteria</taxon>
        <taxon>Bacillati</taxon>
        <taxon>Actinomycetota</taxon>
        <taxon>Actinomycetes</taxon>
        <taxon>Streptosporangiales</taxon>
        <taxon>Thermomonosporaceae</taxon>
        <taxon>Actinomadura</taxon>
    </lineage>
</organism>
<accession>A0ABP5VQM4</accession>
<dbReference type="EMBL" id="BAAARW010000006">
    <property type="protein sequence ID" value="GAA2409313.1"/>
    <property type="molecule type" value="Genomic_DNA"/>
</dbReference>
<evidence type="ECO:0000313" key="4">
    <source>
        <dbReference type="Proteomes" id="UP001501231"/>
    </source>
</evidence>
<feature type="transmembrane region" description="Helical" evidence="1">
    <location>
        <begin position="21"/>
        <end position="45"/>
    </location>
</feature>
<feature type="domain" description="DUF7144" evidence="2">
    <location>
        <begin position="21"/>
        <end position="133"/>
    </location>
</feature>
<comment type="caution">
    <text evidence="3">The sequence shown here is derived from an EMBL/GenBank/DDBJ whole genome shotgun (WGS) entry which is preliminary data.</text>
</comment>
<dbReference type="Pfam" id="PF23636">
    <property type="entry name" value="DUF7144"/>
    <property type="match status" value="1"/>
</dbReference>
<keyword evidence="1" id="KW-0812">Transmembrane</keyword>
<feature type="transmembrane region" description="Helical" evidence="1">
    <location>
        <begin position="114"/>
        <end position="131"/>
    </location>
</feature>
<protein>
    <recommendedName>
        <fullName evidence="2">DUF7144 domain-containing protein</fullName>
    </recommendedName>
</protein>
<sequence>MGTTSAPHEGATAHGPRISGWLTFAGIIGLVVGAFNVIDGIVALFKPDYFLVSGDEILIFNWTAWGWIWLVVGIIQIAVGAGVLAGHSWARVAGVVMAAIAAIGQLMFLTAYPVWSVIVIAMCVLLIYALTAPPTKSVAA</sequence>
<proteinExistence type="predicted"/>
<keyword evidence="1" id="KW-0472">Membrane</keyword>
<dbReference type="Proteomes" id="UP001501231">
    <property type="component" value="Unassembled WGS sequence"/>
</dbReference>
<gene>
    <name evidence="3" type="ORF">GCM10010191_17360</name>
</gene>
<reference evidence="4" key="1">
    <citation type="journal article" date="2019" name="Int. J. Syst. Evol. Microbiol.">
        <title>The Global Catalogue of Microorganisms (GCM) 10K type strain sequencing project: providing services to taxonomists for standard genome sequencing and annotation.</title>
        <authorList>
            <consortium name="The Broad Institute Genomics Platform"/>
            <consortium name="The Broad Institute Genome Sequencing Center for Infectious Disease"/>
            <person name="Wu L."/>
            <person name="Ma J."/>
        </authorList>
    </citation>
    <scope>NUCLEOTIDE SEQUENCE [LARGE SCALE GENOMIC DNA]</scope>
    <source>
        <strain evidence="4">JCM 3325</strain>
    </source>
</reference>
<feature type="transmembrane region" description="Helical" evidence="1">
    <location>
        <begin position="92"/>
        <end position="108"/>
    </location>
</feature>
<evidence type="ECO:0000256" key="1">
    <source>
        <dbReference type="SAM" id="Phobius"/>
    </source>
</evidence>
<keyword evidence="1" id="KW-1133">Transmembrane helix</keyword>
<dbReference type="InterPro" id="IPR055568">
    <property type="entry name" value="DUF7144"/>
</dbReference>
<dbReference type="RefSeq" id="WP_344588108.1">
    <property type="nucleotide sequence ID" value="NZ_BAAARW010000006.1"/>
</dbReference>
<evidence type="ECO:0000313" key="3">
    <source>
        <dbReference type="EMBL" id="GAA2409313.1"/>
    </source>
</evidence>
<feature type="transmembrane region" description="Helical" evidence="1">
    <location>
        <begin position="65"/>
        <end position="85"/>
    </location>
</feature>
<evidence type="ECO:0000259" key="2">
    <source>
        <dbReference type="Pfam" id="PF23636"/>
    </source>
</evidence>
<name>A0ABP5VQM4_9ACTN</name>